<organism evidence="1 2">
    <name type="scientific">Gigaspora rosea</name>
    <dbReference type="NCBI Taxonomy" id="44941"/>
    <lineage>
        <taxon>Eukaryota</taxon>
        <taxon>Fungi</taxon>
        <taxon>Fungi incertae sedis</taxon>
        <taxon>Mucoromycota</taxon>
        <taxon>Glomeromycotina</taxon>
        <taxon>Glomeromycetes</taxon>
        <taxon>Diversisporales</taxon>
        <taxon>Gigasporaceae</taxon>
        <taxon>Gigaspora</taxon>
    </lineage>
</organism>
<comment type="caution">
    <text evidence="1">The sequence shown here is derived from an EMBL/GenBank/DDBJ whole genome shotgun (WGS) entry which is preliminary data.</text>
</comment>
<dbReference type="PANTHER" id="PTHR31669:SF251">
    <property type="entry name" value="PROTEIN FAR1-RELATED SEQUENCE"/>
    <property type="match status" value="1"/>
</dbReference>
<dbReference type="GO" id="GO:0006355">
    <property type="term" value="P:regulation of DNA-templated transcription"/>
    <property type="evidence" value="ECO:0007669"/>
    <property type="project" value="InterPro"/>
</dbReference>
<evidence type="ECO:0000313" key="2">
    <source>
        <dbReference type="Proteomes" id="UP000266673"/>
    </source>
</evidence>
<dbReference type="OrthoDB" id="2443707at2759"/>
<reference evidence="1 2" key="1">
    <citation type="submission" date="2018-06" db="EMBL/GenBank/DDBJ databases">
        <title>Comparative genomics reveals the genomic features of Rhizophagus irregularis, R. cerebriforme, R. diaphanum and Gigaspora rosea, and their symbiotic lifestyle signature.</title>
        <authorList>
            <person name="Morin E."/>
            <person name="San Clemente H."/>
            <person name="Chen E.C.H."/>
            <person name="De La Providencia I."/>
            <person name="Hainaut M."/>
            <person name="Kuo A."/>
            <person name="Kohler A."/>
            <person name="Murat C."/>
            <person name="Tang N."/>
            <person name="Roy S."/>
            <person name="Loubradou J."/>
            <person name="Henrissat B."/>
            <person name="Grigoriev I.V."/>
            <person name="Corradi N."/>
            <person name="Roux C."/>
            <person name="Martin F.M."/>
        </authorList>
    </citation>
    <scope>NUCLEOTIDE SEQUENCE [LARGE SCALE GENOMIC DNA]</scope>
    <source>
        <strain evidence="1 2">DAOM 194757</strain>
    </source>
</reference>
<dbReference type="AlphaFoldDB" id="A0A397VS03"/>
<dbReference type="InterPro" id="IPR031052">
    <property type="entry name" value="FHY3/FAR1"/>
</dbReference>
<dbReference type="PANTHER" id="PTHR31669">
    <property type="entry name" value="PROTEIN FAR1-RELATED SEQUENCE 10-RELATED"/>
    <property type="match status" value="1"/>
</dbReference>
<dbReference type="STRING" id="44941.A0A397VS03"/>
<name>A0A397VS03_9GLOM</name>
<proteinExistence type="predicted"/>
<gene>
    <name evidence="1" type="ORF">C2G38_2140449</name>
</gene>
<keyword evidence="2" id="KW-1185">Reference proteome</keyword>
<dbReference type="EMBL" id="QKWP01000336">
    <property type="protein sequence ID" value="RIB21896.1"/>
    <property type="molecule type" value="Genomic_DNA"/>
</dbReference>
<sequence>MIAAVHDSYPQTRHMLCIYRLLENVKKKARSKLRGNMVKCFVSDFYNMQNSCSQEQFEVRYHNMLIKYDSCRSYLERLYNRHASWARYSVAKVFTAGIESTQHVESIIGVIKKHVDRGTLLKELVTVIEQELEKEAQYTRITDYYGSNPSVGLMSTYNTIFKEVDSILKDNLAPIPLSLQRAQMKQALLYQATLITIDQVKEWDINYNDIIERLYDAPQICLAELMTDILFDAIKELWEPRGRPPKRLKSAVKEYSASVNKLDNTNTVLKTCSYCSGKGHNIRSCQKHKSDIGNKENC</sequence>
<accession>A0A397VS03</accession>
<dbReference type="Proteomes" id="UP000266673">
    <property type="component" value="Unassembled WGS sequence"/>
</dbReference>
<protein>
    <submittedName>
        <fullName evidence="1">Uncharacterized protein</fullName>
    </submittedName>
</protein>
<evidence type="ECO:0000313" key="1">
    <source>
        <dbReference type="EMBL" id="RIB21896.1"/>
    </source>
</evidence>